<evidence type="ECO:0000313" key="11">
    <source>
        <dbReference type="Proteomes" id="UP000321580"/>
    </source>
</evidence>
<sequence>MMGMYTAAVRAYGWALWLAAFFHPKARQWSDGRKGWKTKHRQLSSAKGQAPLLWVHCASLGEFEQGRPVIEAVRQQKPGTKVLLTFFSPSGYELRKSYGGADFVVYLPLDTPANAREFLDIWAPDVVVFVKYEFWFNLLKEVQRRGLPLFLVSGLFRSGQVFFRPYGKKMLRVLQGFSHLMVQAEASAVLLRGAGVEQVTVAGDTRVDRVAAIAQQAPVFPLVEAFAGKSAILVAGSTWPEDEAVLLPFINAHLPAHWKVIIAPHEIEAAKLMAIEAALDVSCARYSELEKRQSAKEAQVLLIDNIGMLSALYRYGRFAFIGGGFKTGLHNTLEPIAFGLPVVFGPKYGKFEEARYLVAKGGGAVVEDVHRLSQQFKTWEDGQAWQAASAHAKAYIEERQGATAIALKFILPCL</sequence>
<comment type="pathway">
    <text evidence="1 8">Bacterial outer membrane biogenesis; LPS core biosynthesis.</text>
</comment>
<dbReference type="RefSeq" id="WP_147166331.1">
    <property type="nucleotide sequence ID" value="NZ_VOOR01000007.1"/>
</dbReference>
<dbReference type="PANTHER" id="PTHR42755">
    <property type="entry name" value="3-DEOXY-MANNO-OCTULOSONATE CYTIDYLYLTRANSFERASE"/>
    <property type="match status" value="1"/>
</dbReference>
<organism evidence="10 11">
    <name type="scientific">Phaeodactylibacter luteus</name>
    <dbReference type="NCBI Taxonomy" id="1564516"/>
    <lineage>
        <taxon>Bacteria</taxon>
        <taxon>Pseudomonadati</taxon>
        <taxon>Bacteroidota</taxon>
        <taxon>Saprospiria</taxon>
        <taxon>Saprospirales</taxon>
        <taxon>Haliscomenobacteraceae</taxon>
        <taxon>Phaeodactylibacter</taxon>
    </lineage>
</organism>
<evidence type="ECO:0000256" key="5">
    <source>
        <dbReference type="ARBA" id="ARBA00031445"/>
    </source>
</evidence>
<dbReference type="Pfam" id="PF04413">
    <property type="entry name" value="Glycos_transf_N"/>
    <property type="match status" value="1"/>
</dbReference>
<comment type="function">
    <text evidence="8">Involved in lipopolysaccharide (LPS) biosynthesis. Catalyzes the transfer of 3-deoxy-D-manno-octulosonate (Kdo) residue(s) from CMP-Kdo to lipid IV(A), the tetraacyldisaccharide-1,4'-bisphosphate precursor of lipid A.</text>
</comment>
<feature type="domain" description="3-deoxy-D-manno-octulosonic-acid transferase N-terminal" evidence="9">
    <location>
        <begin position="38"/>
        <end position="208"/>
    </location>
</feature>
<dbReference type="EMBL" id="VOOR01000007">
    <property type="protein sequence ID" value="TXB66542.1"/>
    <property type="molecule type" value="Genomic_DNA"/>
</dbReference>
<dbReference type="EC" id="2.4.99.12" evidence="2 8"/>
<protein>
    <recommendedName>
        <fullName evidence="3 8">3-deoxy-D-manno-octulosonic acid transferase</fullName>
        <shortName evidence="8">Kdo transferase</shortName>
        <ecNumber evidence="2 8">2.4.99.12</ecNumber>
    </recommendedName>
    <alternativeName>
        <fullName evidence="5 8">Lipid IV(A) 3-deoxy-D-manno-octulosonic acid transferase</fullName>
    </alternativeName>
</protein>
<evidence type="ECO:0000256" key="6">
    <source>
        <dbReference type="ARBA" id="ARBA00049183"/>
    </source>
</evidence>
<comment type="catalytic activity">
    <reaction evidence="6 8">
        <text>lipid IVA (E. coli) + CMP-3-deoxy-beta-D-manno-octulosonate = alpha-Kdo-(2-&gt;6)-lipid IVA (E. coli) + CMP + H(+)</text>
        <dbReference type="Rhea" id="RHEA:28066"/>
        <dbReference type="ChEBI" id="CHEBI:15378"/>
        <dbReference type="ChEBI" id="CHEBI:58603"/>
        <dbReference type="ChEBI" id="CHEBI:60364"/>
        <dbReference type="ChEBI" id="CHEBI:60377"/>
        <dbReference type="ChEBI" id="CHEBI:85987"/>
        <dbReference type="EC" id="2.4.99.12"/>
    </reaction>
</comment>
<dbReference type="OrthoDB" id="9789797at2"/>
<evidence type="ECO:0000256" key="2">
    <source>
        <dbReference type="ARBA" id="ARBA00012621"/>
    </source>
</evidence>
<comment type="caution">
    <text evidence="10">The sequence shown here is derived from an EMBL/GenBank/DDBJ whole genome shotgun (WGS) entry which is preliminary data.</text>
</comment>
<dbReference type="AlphaFoldDB" id="A0A5C6RYU8"/>
<proteinExistence type="inferred from homology"/>
<keyword evidence="8" id="KW-0472">Membrane</keyword>
<keyword evidence="8" id="KW-0448">Lipopolysaccharide biosynthesis</keyword>
<dbReference type="UniPathway" id="UPA00958"/>
<name>A0A5C6RYU8_9BACT</name>
<evidence type="ECO:0000256" key="4">
    <source>
        <dbReference type="ARBA" id="ARBA00022679"/>
    </source>
</evidence>
<comment type="subcellular location">
    <subcellularLocation>
        <location evidence="8">Cell membrane</location>
    </subcellularLocation>
</comment>
<evidence type="ECO:0000259" key="9">
    <source>
        <dbReference type="Pfam" id="PF04413"/>
    </source>
</evidence>
<dbReference type="GO" id="GO:0005886">
    <property type="term" value="C:plasma membrane"/>
    <property type="evidence" value="ECO:0007669"/>
    <property type="project" value="UniProtKB-SubCell"/>
</dbReference>
<keyword evidence="8" id="KW-1003">Cell membrane</keyword>
<reference evidence="10 11" key="1">
    <citation type="submission" date="2019-08" db="EMBL/GenBank/DDBJ databases">
        <title>Genome of Phaeodactylibacter luteus.</title>
        <authorList>
            <person name="Bowman J.P."/>
        </authorList>
    </citation>
    <scope>NUCLEOTIDE SEQUENCE [LARGE SCALE GENOMIC DNA]</scope>
    <source>
        <strain evidence="10 11">KCTC 42180</strain>
    </source>
</reference>
<dbReference type="PANTHER" id="PTHR42755:SF1">
    <property type="entry name" value="3-DEOXY-D-MANNO-OCTULOSONIC ACID TRANSFERASE, MITOCHONDRIAL-RELATED"/>
    <property type="match status" value="1"/>
</dbReference>
<dbReference type="GO" id="GO:0043842">
    <property type="term" value="F:Kdo transferase activity"/>
    <property type="evidence" value="ECO:0007669"/>
    <property type="project" value="UniProtKB-EC"/>
</dbReference>
<dbReference type="InterPro" id="IPR007507">
    <property type="entry name" value="Glycos_transf_N"/>
</dbReference>
<evidence type="ECO:0000256" key="3">
    <source>
        <dbReference type="ARBA" id="ARBA00019077"/>
    </source>
</evidence>
<dbReference type="SUPFAM" id="SSF53756">
    <property type="entry name" value="UDP-Glycosyltransferase/glycogen phosphorylase"/>
    <property type="match status" value="1"/>
</dbReference>
<accession>A0A5C6RYU8</accession>
<dbReference type="Gene3D" id="3.40.50.11720">
    <property type="entry name" value="3-Deoxy-D-manno-octulosonic-acid transferase, N-terminal domain"/>
    <property type="match status" value="1"/>
</dbReference>
<dbReference type="InterPro" id="IPR038107">
    <property type="entry name" value="Glycos_transf_N_sf"/>
</dbReference>
<keyword evidence="11" id="KW-1185">Reference proteome</keyword>
<evidence type="ECO:0000256" key="8">
    <source>
        <dbReference type="RuleBase" id="RU365103"/>
    </source>
</evidence>
<dbReference type="Proteomes" id="UP000321580">
    <property type="component" value="Unassembled WGS sequence"/>
</dbReference>
<dbReference type="GO" id="GO:0009244">
    <property type="term" value="P:lipopolysaccharide core region biosynthetic process"/>
    <property type="evidence" value="ECO:0007669"/>
    <property type="project" value="UniProtKB-UniRule"/>
</dbReference>
<dbReference type="GO" id="GO:0009245">
    <property type="term" value="P:lipid A biosynthetic process"/>
    <property type="evidence" value="ECO:0007669"/>
    <property type="project" value="TreeGrafter"/>
</dbReference>
<dbReference type="InterPro" id="IPR039901">
    <property type="entry name" value="Kdotransferase"/>
</dbReference>
<evidence type="ECO:0000313" key="10">
    <source>
        <dbReference type="EMBL" id="TXB66542.1"/>
    </source>
</evidence>
<evidence type="ECO:0000256" key="1">
    <source>
        <dbReference type="ARBA" id="ARBA00004713"/>
    </source>
</evidence>
<evidence type="ECO:0000256" key="7">
    <source>
        <dbReference type="PIRSR" id="PIRSR639901-1"/>
    </source>
</evidence>
<keyword evidence="4 8" id="KW-0808">Transferase</keyword>
<gene>
    <name evidence="10" type="ORF">FRY97_04970</name>
</gene>
<comment type="similarity">
    <text evidence="8">Belongs to the glycosyltransferase group 1 family.</text>
</comment>
<feature type="active site" description="Proton acceptor" evidence="7">
    <location>
        <position position="62"/>
    </location>
</feature>
<dbReference type="Gene3D" id="3.40.50.2000">
    <property type="entry name" value="Glycogen Phosphorylase B"/>
    <property type="match status" value="1"/>
</dbReference>